<sequence>MDSVGEDDLCWLQLEDFRMLLIKTIEPSRISPYLRQCQVISAEDEEQLFNDPALFIRRRKVGALLDILQRTGVKGYTAFLESLELDYPQVYSRITGKEPNRTFSILVDTAGESGLTQFLMTELSRLQRALQDERRRRQQACSVAKEQEAWSQQQQLRERQLATLTERVQKVQEERERLSDEAKQLRDHNYCLMADINTLTQDKSNALLANRDLQIEVERLKNSLLQAEGQTRLLRRWTLRPLQESLAPPTETFLQPPREEGLKEEQGEGLKEGQGEERKPEEKRGMNLLTTVFRLRREVHRAEEQRATSAEEKEELELSCSELKREARTYRQRIKQTLRQLEEVVRERDKALSSWAEQQAEVRLLLQQKDQYREQVRQLTERSDRLEHCLLRSQGEELQLRTRLRRLTYNNDQWQRSVSSEEEEEPTVNAVKGAGSRDKDLSETSVESEEATAGGTAENRTTASWERQTDDCLNSRSRLNFFQRRRRRFNGESDGTELVTGDTSESGAGHRQLFDAQVQLSMSLLAGRKDMRTNCLSAEDDNTHCSSTSSRRQRDDDDDDDDVSRLPFTMAPPVDSQSSDIIQRLTEKRRKKHEDALKQLNTELIQLIQVYEAQVRTLSQDLLSYLQEVDLRLDTLKDRMEHLDHVSLQDEVQQEVKLRKMRIMELNIKLTECESHQINEMRAVLRKFCLLLENIGFLLLPDVHRLIHCKAMMLNQSLLVNRRNVARLLLLLQEETLQQGALLHLHRVDCLTRWTWTRVTELTDHVRSVCSSVEDQQLISGQKIKDLTEQRCDIIVRISSLVPPTCSTALVSDWFNQLTAVNQQIDSLHADFLHLLRCSYEQTWQQRLSEVERCEEALWALQLREDEVNNVVGSQLLPLTGRSQSQDEQQLAALDVSSDSAARHALSLSRCVFVMMRGAASLWETHCRRLERREEEVERQLDALRRSQQQLIQSKKVRLDELLGELRQEGSEDALKTSLDRTVLHLQDVRDSCGQCVSDQCQLLDLLPSLLLDELLSYSSSLSCFYHLGHAYTPDLEELKIFHLGTETQKLEDMIAARPISCQNNVVPTQLSHDWLSEADSSLLYLCDISSSIKFTSSRGVVYTGPAFRCPAPDLQQETHLSLFPVELLTKTLSRTRTLFVDNLEQRFHDVLSSAIATATNRKEAVRSEQELHLQQLNPQHIHTHIYQPRLAELQLHRQRVDAHCEQLQDELSVCRSELQTLQSSVSRMNREFSVSLSNMEDVVLTAGSRKRLETMSSALPDCLDQHIQHTQRCQTTFRRTVQVRLDHVRHRTTHLLTSFRLFSEGGDFGPQELSMFQKKLRQQMKHVSVAEENMAAELEAFESHSLQQVKEASAQFEEKLCLLTPEMKFSKIQKINSSTRVLTRAECEPAHVCVLAPCLAPAWLQDGKSRKGVRSAPAPGLRESSRTGVELLDDPVIDLIKSLNRRTSPPLPPPQVLCDPGRGTRDRDSSIDCIYIYLFFIFYISSCLSLSPPVCLSDLGNLSVVQDPLNSLTLDLISNYERQQEAELLEVVGGVRKRLELRLADSDQEKRENVGRLRASLSGDELQMLVDREEVRQQQLHAAVCCSHLELQECVRVRGEEFVTSMASLTEKLFSQLDDLLKPAGLVIASLLEPESHDNENPETRFLPDSVKLFDTRRVRPSPWADLGQPVVQWLGDREQHGHPPRHPAVRPRGTRTTTLGPPAAHGPGLQESGEVFVEDFSNNGTFVDGKLIGKDRKLPLVNNAVLSLAEQRNKVFVFIDLMSDNQSTLPKDLQEKYLLTRRIGTGVCGEVKLAFERSTCKKFAVKIINKSNFKSEGTATRNAQTELEILQRINHPCLMRTEDFYQTDDSYYIVLELMEGGELFQRVKSQQQLHESVAKLYFYQMLRAVQYLHSNGIIHRDLKPENVLLSTQDDICLIKVTDFNQSRILEQAVLMRTLCGTPSYLAPEVFTQATGGYSLCVDAWSLGVLLFVCLGGYPPFHESFGQSITDQIIRGEFTMVQSKWKHVSDQAKDVVRKLLVVDPSQRMTIDEALNHPWLQDHVMVKTAQTLMYPAGEPAAAMEAGSVSGRKRGRKGDEEEELPAKRSQAPPPDLL</sequence>
<keyword evidence="3" id="KW-0067">ATP-binding</keyword>
<dbReference type="Pfam" id="PF14643">
    <property type="entry name" value="DUF4455"/>
    <property type="match status" value="1"/>
</dbReference>
<feature type="region of interest" description="Disordered" evidence="6">
    <location>
        <begin position="2060"/>
        <end position="2096"/>
    </location>
</feature>
<dbReference type="Proteomes" id="UP000246464">
    <property type="component" value="Chromosome 9"/>
</dbReference>
<evidence type="ECO:0000256" key="2">
    <source>
        <dbReference type="ARBA" id="ARBA00022741"/>
    </source>
</evidence>
<feature type="domain" description="CARD" evidence="8">
    <location>
        <begin position="14"/>
        <end position="98"/>
    </location>
</feature>
<feature type="coiled-coil region" evidence="5">
    <location>
        <begin position="920"/>
        <end position="954"/>
    </location>
</feature>
<dbReference type="PROSITE" id="PS50209">
    <property type="entry name" value="CARD"/>
    <property type="match status" value="1"/>
</dbReference>
<dbReference type="SUPFAM" id="SSF49879">
    <property type="entry name" value="SMAD/FHA domain"/>
    <property type="match status" value="1"/>
</dbReference>
<dbReference type="InterPro" id="IPR008271">
    <property type="entry name" value="Ser/Thr_kinase_AS"/>
</dbReference>
<proteinExistence type="predicted"/>
<dbReference type="STRING" id="52904.ENSSMAP00000028689"/>
<dbReference type="Gene3D" id="3.30.200.20">
    <property type="entry name" value="Phosphorylase Kinase, domain 1"/>
    <property type="match status" value="1"/>
</dbReference>
<evidence type="ECO:0000313" key="9">
    <source>
        <dbReference type="EMBL" id="AWP07747.1"/>
    </source>
</evidence>
<dbReference type="GO" id="GO:0005524">
    <property type="term" value="F:ATP binding"/>
    <property type="evidence" value="ECO:0007669"/>
    <property type="project" value="UniProtKB-KW"/>
</dbReference>
<dbReference type="GO" id="GO:0004674">
    <property type="term" value="F:protein serine/threonine kinase activity"/>
    <property type="evidence" value="ECO:0007669"/>
    <property type="project" value="TreeGrafter"/>
</dbReference>
<dbReference type="InterPro" id="IPR011009">
    <property type="entry name" value="Kinase-like_dom_sf"/>
</dbReference>
<feature type="compositionally biased region" description="Low complexity" evidence="6">
    <location>
        <begin position="451"/>
        <end position="463"/>
    </location>
</feature>
<dbReference type="Pfam" id="PF00069">
    <property type="entry name" value="Pkinase"/>
    <property type="match status" value="1"/>
</dbReference>
<dbReference type="SMART" id="SM00220">
    <property type="entry name" value="S_TKc"/>
    <property type="match status" value="1"/>
</dbReference>
<dbReference type="FunFam" id="3.30.200.20:FF:000255">
    <property type="entry name" value="serine/threonine-protein kinase Chk2 isoform X1"/>
    <property type="match status" value="1"/>
</dbReference>
<dbReference type="InterPro" id="IPR000719">
    <property type="entry name" value="Prot_kinase_dom"/>
</dbReference>
<dbReference type="GO" id="GO:0044773">
    <property type="term" value="P:mitotic DNA damage checkpoint signaling"/>
    <property type="evidence" value="ECO:0007669"/>
    <property type="project" value="TreeGrafter"/>
</dbReference>
<dbReference type="InterPro" id="IPR008984">
    <property type="entry name" value="SMAD_FHA_dom_sf"/>
</dbReference>
<dbReference type="PANTHER" id="PTHR44167:SF24">
    <property type="entry name" value="SERINE_THREONINE-PROTEIN KINASE CHK2"/>
    <property type="match status" value="1"/>
</dbReference>
<feature type="compositionally biased region" description="Basic residues" evidence="6">
    <location>
        <begin position="1684"/>
        <end position="1695"/>
    </location>
</feature>
<feature type="coiled-coil region" evidence="5">
    <location>
        <begin position="1191"/>
        <end position="1225"/>
    </location>
</feature>
<feature type="coiled-coil region" evidence="5">
    <location>
        <begin position="116"/>
        <end position="230"/>
    </location>
</feature>
<dbReference type="InterPro" id="IPR001315">
    <property type="entry name" value="CARD"/>
</dbReference>
<dbReference type="Pfam" id="PF14644">
    <property type="entry name" value="DUF4456"/>
    <property type="match status" value="1"/>
</dbReference>
<dbReference type="EMBL" id="CP026251">
    <property type="protein sequence ID" value="AWP07747.1"/>
    <property type="molecule type" value="Genomic_DNA"/>
</dbReference>
<gene>
    <name evidence="9" type="ORF">SMAX5B_015240</name>
</gene>
<keyword evidence="2" id="KW-0547">Nucleotide-binding</keyword>
<dbReference type="InterPro" id="IPR027914">
    <property type="entry name" value="DUF4456"/>
</dbReference>
<dbReference type="Gene3D" id="2.60.200.20">
    <property type="match status" value="1"/>
</dbReference>
<dbReference type="InterPro" id="IPR028089">
    <property type="entry name" value="DUF4455"/>
</dbReference>
<organism evidence="9 10">
    <name type="scientific">Scophthalmus maximus</name>
    <name type="common">Turbot</name>
    <name type="synonym">Psetta maxima</name>
    <dbReference type="NCBI Taxonomy" id="52904"/>
    <lineage>
        <taxon>Eukaryota</taxon>
        <taxon>Metazoa</taxon>
        <taxon>Chordata</taxon>
        <taxon>Craniata</taxon>
        <taxon>Vertebrata</taxon>
        <taxon>Euteleostomi</taxon>
        <taxon>Actinopterygii</taxon>
        <taxon>Neopterygii</taxon>
        <taxon>Teleostei</taxon>
        <taxon>Neoteleostei</taxon>
        <taxon>Acanthomorphata</taxon>
        <taxon>Carangaria</taxon>
        <taxon>Pleuronectiformes</taxon>
        <taxon>Pleuronectoidei</taxon>
        <taxon>Scophthalmidae</taxon>
        <taxon>Scophthalmus</taxon>
    </lineage>
</organism>
<dbReference type="SUPFAM" id="SSF56112">
    <property type="entry name" value="Protein kinase-like (PK-like)"/>
    <property type="match status" value="1"/>
</dbReference>
<evidence type="ECO:0000256" key="6">
    <source>
        <dbReference type="SAM" id="MobiDB-lite"/>
    </source>
</evidence>
<evidence type="ECO:0000259" key="8">
    <source>
        <dbReference type="PROSITE" id="PS50209"/>
    </source>
</evidence>
<dbReference type="GO" id="GO:0005737">
    <property type="term" value="C:cytoplasm"/>
    <property type="evidence" value="ECO:0007669"/>
    <property type="project" value="TreeGrafter"/>
</dbReference>
<evidence type="ECO:0000256" key="3">
    <source>
        <dbReference type="ARBA" id="ARBA00022840"/>
    </source>
</evidence>
<keyword evidence="10" id="KW-1185">Reference proteome</keyword>
<feature type="domain" description="Protein kinase" evidence="7">
    <location>
        <begin position="1779"/>
        <end position="2040"/>
    </location>
</feature>
<dbReference type="PROSITE" id="PS00108">
    <property type="entry name" value="PROTEIN_KINASE_ST"/>
    <property type="match status" value="1"/>
</dbReference>
<dbReference type="GO" id="GO:0042981">
    <property type="term" value="P:regulation of apoptotic process"/>
    <property type="evidence" value="ECO:0007669"/>
    <property type="project" value="InterPro"/>
</dbReference>
<keyword evidence="4 5" id="KW-0175">Coiled coil</keyword>
<feature type="region of interest" description="Disordered" evidence="6">
    <location>
        <begin position="246"/>
        <end position="284"/>
    </location>
</feature>
<feature type="region of interest" description="Disordered" evidence="6">
    <location>
        <begin position="537"/>
        <end position="578"/>
    </location>
</feature>
<dbReference type="InterPro" id="IPR011029">
    <property type="entry name" value="DEATH-like_dom_sf"/>
</dbReference>
<dbReference type="Gene3D" id="1.10.533.10">
    <property type="entry name" value="Death Domain, Fas"/>
    <property type="match status" value="1"/>
</dbReference>
<dbReference type="Gene3D" id="1.10.510.10">
    <property type="entry name" value="Transferase(Phosphotransferase) domain 1"/>
    <property type="match status" value="1"/>
</dbReference>
<feature type="region of interest" description="Disordered" evidence="6">
    <location>
        <begin position="414"/>
        <end position="469"/>
    </location>
</feature>
<dbReference type="Pfam" id="PF00619">
    <property type="entry name" value="CARD"/>
    <property type="match status" value="1"/>
</dbReference>
<dbReference type="GO" id="GO:0005634">
    <property type="term" value="C:nucleus"/>
    <property type="evidence" value="ECO:0007669"/>
    <property type="project" value="TreeGrafter"/>
</dbReference>
<name>A0A2U9BU39_SCOMX</name>
<dbReference type="PANTHER" id="PTHR44167">
    <property type="entry name" value="OVARIAN-SPECIFIC SERINE/THREONINE-PROTEIN KINASE LOK-RELATED"/>
    <property type="match status" value="1"/>
</dbReference>
<evidence type="ECO:0000259" key="7">
    <source>
        <dbReference type="PROSITE" id="PS50011"/>
    </source>
</evidence>
<accession>A0A2U9BU39</accession>
<feature type="region of interest" description="Disordered" evidence="6">
    <location>
        <begin position="1678"/>
        <end position="1712"/>
    </location>
</feature>
<feature type="compositionally biased region" description="Basic and acidic residues" evidence="6">
    <location>
        <begin position="257"/>
        <end position="284"/>
    </location>
</feature>
<feature type="coiled-coil region" evidence="5">
    <location>
        <begin position="583"/>
        <end position="628"/>
    </location>
</feature>
<dbReference type="FunFam" id="1.10.533.10:FF:000003">
    <property type="entry name" value="Caspase recruitment domain family, member 11"/>
    <property type="match status" value="1"/>
</dbReference>
<dbReference type="FunFam" id="1.10.510.10:FF:000571">
    <property type="entry name" value="Maternal embryonic leucine zipper kinase"/>
    <property type="match status" value="1"/>
</dbReference>
<evidence type="ECO:0000313" key="10">
    <source>
        <dbReference type="Proteomes" id="UP000246464"/>
    </source>
</evidence>
<keyword evidence="1" id="KW-0597">Phosphoprotein</keyword>
<evidence type="ECO:0000256" key="1">
    <source>
        <dbReference type="ARBA" id="ARBA00022553"/>
    </source>
</evidence>
<protein>
    <submittedName>
        <fullName evidence="9">Putative coiled-coil domain-containing protein 180</fullName>
    </submittedName>
</protein>
<dbReference type="SUPFAM" id="SSF47986">
    <property type="entry name" value="DEATH domain"/>
    <property type="match status" value="1"/>
</dbReference>
<dbReference type="PROSITE" id="PS50011">
    <property type="entry name" value="PROTEIN_KINASE_DOM"/>
    <property type="match status" value="1"/>
</dbReference>
<reference evidence="9 10" key="1">
    <citation type="submission" date="2017-12" db="EMBL/GenBank/DDBJ databases">
        <title>Integrating genomic resources of turbot (Scophthalmus maximus) in depth evaluation of genetic and physical mapping variation across individuals.</title>
        <authorList>
            <person name="Martinez P."/>
        </authorList>
    </citation>
    <scope>NUCLEOTIDE SEQUENCE [LARGE SCALE GENOMIC DNA]</scope>
</reference>
<evidence type="ECO:0000256" key="4">
    <source>
        <dbReference type="ARBA" id="ARBA00023054"/>
    </source>
</evidence>
<evidence type="ECO:0000256" key="5">
    <source>
        <dbReference type="SAM" id="Coils"/>
    </source>
</evidence>